<dbReference type="PRINTS" id="PR00507">
    <property type="entry name" value="N12N6MTFRASE"/>
</dbReference>
<dbReference type="SUPFAM" id="SSF53335">
    <property type="entry name" value="S-adenosyl-L-methionine-dependent methyltransferases"/>
    <property type="match status" value="1"/>
</dbReference>
<evidence type="ECO:0000313" key="1">
    <source>
        <dbReference type="EMBL" id="QHT38219.1"/>
    </source>
</evidence>
<dbReference type="AlphaFoldDB" id="A0A6C0FCE0"/>
<accession>A0A6C0FCE0</accession>
<name>A0A6C0FCE0_9ZZZZ</name>
<proteinExistence type="predicted"/>
<dbReference type="EMBL" id="MN738829">
    <property type="protein sequence ID" value="QHT38219.1"/>
    <property type="molecule type" value="Genomic_DNA"/>
</dbReference>
<dbReference type="Gene3D" id="3.40.50.150">
    <property type="entry name" value="Vaccinia Virus protein VP39"/>
    <property type="match status" value="1"/>
</dbReference>
<evidence type="ECO:0008006" key="2">
    <source>
        <dbReference type="Google" id="ProtNLM"/>
    </source>
</evidence>
<reference evidence="1" key="1">
    <citation type="journal article" date="2020" name="Nature">
        <title>Giant virus diversity and host interactions through global metagenomics.</title>
        <authorList>
            <person name="Schulz F."/>
            <person name="Roux S."/>
            <person name="Paez-Espino D."/>
            <person name="Jungbluth S."/>
            <person name="Walsh D.A."/>
            <person name="Denef V.J."/>
            <person name="McMahon K.D."/>
            <person name="Konstantinidis K.T."/>
            <person name="Eloe-Fadrosh E.A."/>
            <person name="Kyrpides N.C."/>
            <person name="Woyke T."/>
        </authorList>
    </citation>
    <scope>NUCLEOTIDE SEQUENCE</scope>
    <source>
        <strain evidence="1">GVMAG-S-ERX556101-89</strain>
    </source>
</reference>
<protein>
    <recommendedName>
        <fullName evidence="2">Methyltransferase</fullName>
    </recommendedName>
</protein>
<organism evidence="1">
    <name type="scientific">viral metagenome</name>
    <dbReference type="NCBI Taxonomy" id="1070528"/>
    <lineage>
        <taxon>unclassified sequences</taxon>
        <taxon>metagenomes</taxon>
        <taxon>organismal metagenomes</taxon>
    </lineage>
</organism>
<sequence length="347" mass="39619">MLKLLNDAILKSNVSSQSTDKNEAKCVASFLNVSLSTVNRWKELKEVPQAYEFELLQLCGKDVDYSKYTSKQKDQFFTPKTTVEYCWDKTQEIIGSIEDYHFIEPSAGSGNFLEVLPLERTIALDVEPKHKSVVNQDFLTWEPPKDGNKRITIGNPPFGLRGHLALKFINHSFAFSDYVCFILPQLFESDGKGVPRKRVVGFNLIHSEKLNSCFLEPDGAEIKVNCIFQIWSKYRENPNFKLSPPSEKSFIKVYSLSNGDSSSQQRNVKQIGKCDIYVPSTCFGSDKMKYYESFQDLPSKKGYGIVFLKSREKNITKFKSISWNEKAFVSTNGAYNLRTSSIINEFK</sequence>
<dbReference type="InterPro" id="IPR029063">
    <property type="entry name" value="SAM-dependent_MTases_sf"/>
</dbReference>